<organism evidence="10 11">
    <name type="scientific">Pseudobacteriovorax antillogorgiicola</name>
    <dbReference type="NCBI Taxonomy" id="1513793"/>
    <lineage>
        <taxon>Bacteria</taxon>
        <taxon>Pseudomonadati</taxon>
        <taxon>Bdellovibrionota</taxon>
        <taxon>Oligoflexia</taxon>
        <taxon>Oligoflexales</taxon>
        <taxon>Pseudobacteriovoracaceae</taxon>
        <taxon>Pseudobacteriovorax</taxon>
    </lineage>
</organism>
<dbReference type="SUPFAM" id="SSF52540">
    <property type="entry name" value="P-loop containing nucleoside triphosphate hydrolases"/>
    <property type="match status" value="1"/>
</dbReference>
<evidence type="ECO:0000259" key="9">
    <source>
        <dbReference type="PROSITE" id="PS51643"/>
    </source>
</evidence>
<dbReference type="EMBL" id="FWZT01000013">
    <property type="protein sequence ID" value="SMF44377.1"/>
    <property type="molecule type" value="Genomic_DNA"/>
</dbReference>
<keyword evidence="7" id="KW-0067">ATP-binding</keyword>
<dbReference type="OrthoDB" id="220028at2"/>
<comment type="similarity">
    <text evidence="2">In the central section; belongs to the CRISPR-associated helicase Cas3 family.</text>
</comment>
<reference evidence="11" key="1">
    <citation type="submission" date="2017-04" db="EMBL/GenBank/DDBJ databases">
        <authorList>
            <person name="Varghese N."/>
            <person name="Submissions S."/>
        </authorList>
    </citation>
    <scope>NUCLEOTIDE SEQUENCE [LARGE SCALE GENOMIC DNA]</scope>
    <source>
        <strain evidence="11">RKEM611</strain>
    </source>
</reference>
<evidence type="ECO:0000256" key="3">
    <source>
        <dbReference type="ARBA" id="ARBA00022723"/>
    </source>
</evidence>
<evidence type="ECO:0000313" key="11">
    <source>
        <dbReference type="Proteomes" id="UP000192907"/>
    </source>
</evidence>
<dbReference type="GO" id="GO:0046872">
    <property type="term" value="F:metal ion binding"/>
    <property type="evidence" value="ECO:0007669"/>
    <property type="project" value="UniProtKB-KW"/>
</dbReference>
<evidence type="ECO:0000256" key="6">
    <source>
        <dbReference type="ARBA" id="ARBA00022806"/>
    </source>
</evidence>
<evidence type="ECO:0000256" key="7">
    <source>
        <dbReference type="ARBA" id="ARBA00022840"/>
    </source>
</evidence>
<evidence type="ECO:0000256" key="1">
    <source>
        <dbReference type="ARBA" id="ARBA00006847"/>
    </source>
</evidence>
<keyword evidence="11" id="KW-1185">Reference proteome</keyword>
<dbReference type="Gene3D" id="1.10.3210.30">
    <property type="match status" value="1"/>
</dbReference>
<comment type="similarity">
    <text evidence="1">In the N-terminal section; belongs to the CRISPR-associated nuclease Cas3-HD family.</text>
</comment>
<dbReference type="AlphaFoldDB" id="A0A1Y6CBJ5"/>
<protein>
    <submittedName>
        <fullName evidence="10">CRISPR-associated helicase, Cas3 family</fullName>
    </submittedName>
</protein>
<keyword evidence="5" id="KW-0378">Hydrolase</keyword>
<evidence type="ECO:0000256" key="2">
    <source>
        <dbReference type="ARBA" id="ARBA00009046"/>
    </source>
</evidence>
<sequence>MIVVFNSLCEKKALSRTQRVLDSFANRIGRRTWSTTITMEGLLAVRKLLRKSATRNTAVSCFKLRGHSGMELQWIVGNKEAFSSEGYSPVHKTSIDYPQVENQWQLLPAIQALSALSALFHDIGKASECFQNKLKRSGASKSDPFRHEWVSTNLFLNFVFEKSDKKWLEELSINGFSGGKLPRPSEKLVIGKGQPIACLVAWLILSHHKLPHISKDRSRYENLNSAPSMDSLLQMIDAGWGYMNELRKNEQASCFTFPEGLLQESHRLQQQIRKWANRALGEMPLIEESIRNGSVRLLAIFSRVSLMMGDHLYSSEDCDKSWVESRLIANTDKNGDAKQKLDEHLVNVAKKSLKVSYRLPYFEQEMPYASDIKALRKPSPREFNWQDKAVKIIRAWYEKNESSIQSSKQYGFFVVNMASTGTGKTLANAKIMRALSPNQESLRYILAVGLRTLTLQTGNEYRKNLQLDSDSLAVLVGSKALMDLHHRRIVEDQRESARSSREMGSESLEDLSDYDDIDFQNYEYESLLKTVIKKDKDRAFLYAPILVCTIDHVMGATETRKGGKYILPLLRLMSSDIVIDEVDDFGKEDLLAVGRLIHLAGMLGRKVILSSATISPAIANGFFNCYAKGWKVFASSRGFNQSVGTAWIDEFQSVANLMDLGRDYITKFESSHQKFISKRLANLSKLPVRRKASLICLNPSERDRYNSVSEWFFEAIRKEAENLHHDHHSVDPLTGKRVSFGVIRMANVTPCVQLGRYLLEADWESHLQIKLTIYHSQQTLILRHEQESLLDEILNRKNADRVFSHDIVRDILDKSDSSDFLFIIVSTPVEEVGRNHDFDWGIIEPSSYRSIIQLVGRILRHRKLNVSKPNVKILEFNLREAQQRESNRVNRAVFNRPGFQEKFSDLSSHSLTDILDIERCERGIDASLRISNENTDEFAKLEHIKLEENLCNYDAKEAKTLAGWLNEFWWLSSQPQVESPFREGSQGLSLLLLPDESKCSSDLEFRFHIKSSDGYNLIEDSFNIKFIDLYDPYDRLFVARDFHQLLCSLAELENTSMFVAAEKYGKILLPSYQEGKKLCYHPALGMFEDKKL</sequence>
<dbReference type="InterPro" id="IPR013395">
    <property type="entry name" value="CRISPR-assoc_Cas3_yers"/>
</dbReference>
<dbReference type="InterPro" id="IPR038257">
    <property type="entry name" value="CRISPR-assoc_Cas3_HD_sf"/>
</dbReference>
<dbReference type="Proteomes" id="UP000192907">
    <property type="component" value="Unassembled WGS sequence"/>
</dbReference>
<evidence type="ECO:0000313" key="10">
    <source>
        <dbReference type="EMBL" id="SMF44377.1"/>
    </source>
</evidence>
<dbReference type="RefSeq" id="WP_132321191.1">
    <property type="nucleotide sequence ID" value="NZ_FWZT01000013.1"/>
</dbReference>
<dbReference type="InterPro" id="IPR054712">
    <property type="entry name" value="Cas3-like_dom"/>
</dbReference>
<dbReference type="Pfam" id="PF21384">
    <property type="entry name" value="Cas3_I-F_Cas2"/>
    <property type="match status" value="1"/>
</dbReference>
<dbReference type="NCBIfam" id="TIGR02562">
    <property type="entry name" value="cas3_yersinia"/>
    <property type="match status" value="1"/>
</dbReference>
<dbReference type="GO" id="GO:0004386">
    <property type="term" value="F:helicase activity"/>
    <property type="evidence" value="ECO:0007669"/>
    <property type="project" value="UniProtKB-KW"/>
</dbReference>
<dbReference type="InterPro" id="IPR048823">
    <property type="entry name" value="Cas3_I-F_Cas2"/>
</dbReference>
<keyword evidence="4" id="KW-0547">Nucleotide-binding</keyword>
<dbReference type="Pfam" id="PF04851">
    <property type="entry name" value="ResIII"/>
    <property type="match status" value="1"/>
</dbReference>
<proteinExistence type="inferred from homology"/>
<dbReference type="Pfam" id="PF22590">
    <property type="entry name" value="Cas3-like_C_2"/>
    <property type="match status" value="1"/>
</dbReference>
<feature type="domain" description="HD Cas3-type" evidence="9">
    <location>
        <begin position="100"/>
        <end position="312"/>
    </location>
</feature>
<gene>
    <name evidence="10" type="ORF">SAMN06296036_113128</name>
</gene>
<dbReference type="GO" id="GO:0051607">
    <property type="term" value="P:defense response to virus"/>
    <property type="evidence" value="ECO:0007669"/>
    <property type="project" value="UniProtKB-KW"/>
</dbReference>
<keyword evidence="8" id="KW-0051">Antiviral defense</keyword>
<dbReference type="Gene3D" id="3.40.50.300">
    <property type="entry name" value="P-loop containing nucleotide triphosphate hydrolases"/>
    <property type="match status" value="1"/>
</dbReference>
<dbReference type="InterPro" id="IPR027417">
    <property type="entry name" value="P-loop_NTPase"/>
</dbReference>
<dbReference type="InterPro" id="IPR006935">
    <property type="entry name" value="Helicase/UvrB_N"/>
</dbReference>
<keyword evidence="6" id="KW-0347">Helicase</keyword>
<accession>A0A1Y6CBJ5</accession>
<evidence type="ECO:0000256" key="5">
    <source>
        <dbReference type="ARBA" id="ARBA00022801"/>
    </source>
</evidence>
<dbReference type="GO" id="GO:0005524">
    <property type="term" value="F:ATP binding"/>
    <property type="evidence" value="ECO:0007669"/>
    <property type="project" value="UniProtKB-KW"/>
</dbReference>
<dbReference type="InterPro" id="IPR006483">
    <property type="entry name" value="CRISPR-assoc_Cas3_HD"/>
</dbReference>
<dbReference type="GO" id="GO:0003677">
    <property type="term" value="F:DNA binding"/>
    <property type="evidence" value="ECO:0007669"/>
    <property type="project" value="InterPro"/>
</dbReference>
<dbReference type="STRING" id="1513793.SAMN06296036_113128"/>
<dbReference type="PROSITE" id="PS51643">
    <property type="entry name" value="HD_CAS3"/>
    <property type="match status" value="1"/>
</dbReference>
<keyword evidence="3" id="KW-0479">Metal-binding</keyword>
<dbReference type="GO" id="GO:0016787">
    <property type="term" value="F:hydrolase activity"/>
    <property type="evidence" value="ECO:0007669"/>
    <property type="project" value="UniProtKB-KW"/>
</dbReference>
<name>A0A1Y6CBJ5_9BACT</name>
<evidence type="ECO:0000256" key="8">
    <source>
        <dbReference type="ARBA" id="ARBA00023118"/>
    </source>
</evidence>
<evidence type="ECO:0000256" key="4">
    <source>
        <dbReference type="ARBA" id="ARBA00022741"/>
    </source>
</evidence>